<evidence type="ECO:0000313" key="1">
    <source>
        <dbReference type="EMBL" id="RCS42275.1"/>
    </source>
</evidence>
<dbReference type="AlphaFoldDB" id="A0A368KPR1"/>
<organism evidence="1 2">
    <name type="scientific">Bremerella cremea</name>
    <dbReference type="NCBI Taxonomy" id="1031537"/>
    <lineage>
        <taxon>Bacteria</taxon>
        <taxon>Pseudomonadati</taxon>
        <taxon>Planctomycetota</taxon>
        <taxon>Planctomycetia</taxon>
        <taxon>Pirellulales</taxon>
        <taxon>Pirellulaceae</taxon>
        <taxon>Bremerella</taxon>
    </lineage>
</organism>
<proteinExistence type="predicted"/>
<dbReference type="EMBL" id="QPEX01000043">
    <property type="protein sequence ID" value="RCS42275.1"/>
    <property type="molecule type" value="Genomic_DNA"/>
</dbReference>
<dbReference type="Proteomes" id="UP000253562">
    <property type="component" value="Unassembled WGS sequence"/>
</dbReference>
<gene>
    <name evidence="1" type="ORF">DTL42_19585</name>
</gene>
<dbReference type="RefSeq" id="WP_114371187.1">
    <property type="nucleotide sequence ID" value="NZ_QPEX01000043.1"/>
</dbReference>
<accession>A0A368KPR1</accession>
<evidence type="ECO:0000313" key="2">
    <source>
        <dbReference type="Proteomes" id="UP000253562"/>
    </source>
</evidence>
<sequence>MKSYGDDLVQDGENIKLSPFKLYVNSLAHGPVRLGYLEKEEALLRLKRITGDDFGDDVDQWRDWGRANPEIAEGKATWAAQQQDQSDASQ</sequence>
<name>A0A368KPR1_9BACT</name>
<reference evidence="1 2" key="1">
    <citation type="submission" date="2018-07" db="EMBL/GenBank/DDBJ databases">
        <title>Comparative genomes isolates from brazilian mangrove.</title>
        <authorList>
            <person name="De Araujo J.E."/>
            <person name="Taketani R.G."/>
            <person name="Silva M.C.P."/>
            <person name="Lourenco M.V."/>
            <person name="Oliveira V.M."/>
            <person name="Andreote F.D."/>
        </authorList>
    </citation>
    <scope>NUCLEOTIDE SEQUENCE [LARGE SCALE GENOMIC DNA]</scope>
    <source>
        <strain evidence="1 2">HEX PRIS-MGV</strain>
    </source>
</reference>
<comment type="caution">
    <text evidence="1">The sequence shown here is derived from an EMBL/GenBank/DDBJ whole genome shotgun (WGS) entry which is preliminary data.</text>
</comment>
<protein>
    <submittedName>
        <fullName evidence="1">Uncharacterized protein</fullName>
    </submittedName>
</protein>